<gene>
    <name evidence="16" type="ORF">F964_03699</name>
</gene>
<dbReference type="InterPro" id="IPR036025">
    <property type="entry name" value="RtcB-like_sf"/>
</dbReference>
<evidence type="ECO:0000256" key="7">
    <source>
        <dbReference type="ARBA" id="ARBA00022800"/>
    </source>
</evidence>
<evidence type="ECO:0000256" key="9">
    <source>
        <dbReference type="ARBA" id="ARBA00023211"/>
    </source>
</evidence>
<reference evidence="16 17" key="1">
    <citation type="submission" date="2013-02" db="EMBL/GenBank/DDBJ databases">
        <title>The Genome Sequence of Acinetobacter guillouiae NIPH 991.</title>
        <authorList>
            <consortium name="The Broad Institute Genome Sequencing Platform"/>
            <consortium name="The Broad Institute Genome Sequencing Center for Infectious Disease"/>
            <person name="Cerqueira G."/>
            <person name="Feldgarden M."/>
            <person name="Courvalin P."/>
            <person name="Perichon B."/>
            <person name="Grillot-Courvalin C."/>
            <person name="Clermont D."/>
            <person name="Rocha E."/>
            <person name="Yoon E.-J."/>
            <person name="Nemec A."/>
            <person name="Walker B."/>
            <person name="Young S.K."/>
            <person name="Zeng Q."/>
            <person name="Gargeya S."/>
            <person name="Fitzgerald M."/>
            <person name="Haas B."/>
            <person name="Abouelleil A."/>
            <person name="Alvarado L."/>
            <person name="Arachchi H.M."/>
            <person name="Berlin A.M."/>
            <person name="Chapman S.B."/>
            <person name="Dewar J."/>
            <person name="Goldberg J."/>
            <person name="Griggs A."/>
            <person name="Gujja S."/>
            <person name="Hansen M."/>
            <person name="Howarth C."/>
            <person name="Imamovic A."/>
            <person name="Larimer J."/>
            <person name="McCowan C."/>
            <person name="Murphy C."/>
            <person name="Neiman D."/>
            <person name="Pearson M."/>
            <person name="Priest M."/>
            <person name="Roberts A."/>
            <person name="Saif S."/>
            <person name="Shea T."/>
            <person name="Sisk P."/>
            <person name="Sykes S."/>
            <person name="Wortman J."/>
            <person name="Nusbaum C."/>
            <person name="Birren B."/>
        </authorList>
    </citation>
    <scope>NUCLEOTIDE SEQUENCE [LARGE SCALE GENOMIC DNA]</scope>
    <source>
        <strain evidence="16 17">NIPH 991</strain>
    </source>
</reference>
<comment type="cofactor">
    <cofactor evidence="15">
        <name>Mn(2+)</name>
        <dbReference type="ChEBI" id="CHEBI:29035"/>
    </cofactor>
    <text evidence="15">Binds 2 manganese ions per subunit.</text>
</comment>
<dbReference type="GO" id="GO:0003909">
    <property type="term" value="F:DNA ligase activity"/>
    <property type="evidence" value="ECO:0007669"/>
    <property type="project" value="TreeGrafter"/>
</dbReference>
<evidence type="ECO:0000256" key="5">
    <source>
        <dbReference type="ARBA" id="ARBA00022723"/>
    </source>
</evidence>
<accession>N8Y3D3</accession>
<sequence length="423" mass="47126">MTMLVVEQIEKQTFSAQERTYNVIQDAKGVPIKMWTKGVPVDEKSKDQLLKTAQMPFIYKWMAVMPDVHVGIGATIGSVIPTKGTIIPAAVGVDIGCGMMAARTSLSASDLPDNLYALRTELERLIPHGMTKGRGRRDRGSWDTPTARVDQAWAELVTDFEYICAKHPRLKNTNNHKQLGTLGTGNHFVEVCLDEHQQVWIMLHSGSRGVGNAIGNHFIELARKDMQKHFINLPDKDLAYLVEGTEHFDDYWFAVGWAQRFAMKNRELMMEAAVQALRIIINKPFNAKVEAVNCHHNYVDKEEHFGQEVLVTRKGAVRARLGEYGIIPGSMGAKSFIVKGKGNQESFCSCSHGAGRVHSRTAAKKLFTVEDQIEQTKGVECRKDAAVIDEIPSAYKPIEDVMKAQSDLVEVVYTLSQVVCVKG</sequence>
<keyword evidence="8 14" id="KW-0342">GTP-binding</keyword>
<evidence type="ECO:0000313" key="16">
    <source>
        <dbReference type="EMBL" id="ENV15834.1"/>
    </source>
</evidence>
<keyword evidence="4" id="KW-0436">Ligase</keyword>
<feature type="binding site" evidence="14">
    <location>
        <begin position="186"/>
        <end position="190"/>
    </location>
    <ligand>
        <name>GMP</name>
        <dbReference type="ChEBI" id="CHEBI:58115"/>
    </ligand>
</feature>
<evidence type="ECO:0000256" key="4">
    <source>
        <dbReference type="ARBA" id="ARBA00022598"/>
    </source>
</evidence>
<keyword evidence="6 14" id="KW-0547">Nucleotide-binding</keyword>
<evidence type="ECO:0000313" key="17">
    <source>
        <dbReference type="Proteomes" id="UP000013148"/>
    </source>
</evidence>
<dbReference type="PANTHER" id="PTHR43749:SF2">
    <property type="entry name" value="RNA-SPLICING LIGASE RTCB"/>
    <property type="match status" value="1"/>
</dbReference>
<dbReference type="Gene3D" id="3.90.1860.10">
    <property type="entry name" value="tRNA-splicing ligase RtcB"/>
    <property type="match status" value="1"/>
</dbReference>
<dbReference type="eggNOG" id="COG1690">
    <property type="taxonomic scope" value="Bacteria"/>
</dbReference>
<feature type="binding site" evidence="14">
    <location>
        <position position="422"/>
    </location>
    <ligand>
        <name>GMP</name>
        <dbReference type="ChEBI" id="CHEBI:58115"/>
    </ligand>
</feature>
<dbReference type="Pfam" id="PF01139">
    <property type="entry name" value="RtcB"/>
    <property type="match status" value="1"/>
</dbReference>
<name>N8Y3D3_ACIGI</name>
<feature type="binding site" evidence="15">
    <location>
        <position position="94"/>
    </location>
    <ligand>
        <name>Mn(2+)</name>
        <dbReference type="ChEBI" id="CHEBI:29035"/>
        <label>1</label>
    </ligand>
</feature>
<dbReference type="InterPro" id="IPR001233">
    <property type="entry name" value="RtcB"/>
</dbReference>
<dbReference type="GO" id="GO:0006281">
    <property type="term" value="P:DNA repair"/>
    <property type="evidence" value="ECO:0007669"/>
    <property type="project" value="TreeGrafter"/>
</dbReference>
<dbReference type="SUPFAM" id="SSF103365">
    <property type="entry name" value="Hypothetical protein PH1602"/>
    <property type="match status" value="1"/>
</dbReference>
<feature type="binding site" evidence="14">
    <location>
        <begin position="296"/>
        <end position="297"/>
    </location>
    <ligand>
        <name>GMP</name>
        <dbReference type="ChEBI" id="CHEBI:58115"/>
    </ligand>
</feature>
<evidence type="ECO:0000256" key="12">
    <source>
        <dbReference type="ARBA" id="ARBA00049514"/>
    </source>
</evidence>
<dbReference type="GO" id="GO:0006396">
    <property type="term" value="P:RNA processing"/>
    <property type="evidence" value="ECO:0007669"/>
    <property type="project" value="InterPro"/>
</dbReference>
<dbReference type="PANTHER" id="PTHR43749">
    <property type="entry name" value="RNA-SPLICING LIGASE RTCB"/>
    <property type="match status" value="1"/>
</dbReference>
<comment type="catalytic activity">
    <reaction evidence="11">
        <text>a 3'-end 3'-phospho-ribonucleotide-RNA + a 5'-end dephospho-ribonucleoside-RNA + GTP = a ribonucleotidyl-ribonucleotide-RNA + GMP + diphosphate</text>
        <dbReference type="Rhea" id="RHEA:68076"/>
        <dbReference type="Rhea" id="RHEA-COMP:10463"/>
        <dbReference type="Rhea" id="RHEA-COMP:13936"/>
        <dbReference type="Rhea" id="RHEA-COMP:17355"/>
        <dbReference type="ChEBI" id="CHEBI:33019"/>
        <dbReference type="ChEBI" id="CHEBI:37565"/>
        <dbReference type="ChEBI" id="CHEBI:58115"/>
        <dbReference type="ChEBI" id="CHEBI:83062"/>
        <dbReference type="ChEBI" id="CHEBI:138284"/>
        <dbReference type="ChEBI" id="CHEBI:173118"/>
        <dbReference type="EC" id="6.5.1.8"/>
    </reaction>
</comment>
<keyword evidence="9 15" id="KW-0464">Manganese</keyword>
<protein>
    <recommendedName>
        <fullName evidence="10">3'-phosphate/5'-hydroxy nucleic acid ligase</fullName>
        <ecNumber evidence="3">6.5.1.8</ecNumber>
    </recommendedName>
    <alternativeName>
        <fullName evidence="10">3'-phosphate/5'-hydroxy nucleic acid ligase</fullName>
    </alternativeName>
</protein>
<feature type="binding site" evidence="15">
    <location>
        <position position="187"/>
    </location>
    <ligand>
        <name>Mn(2+)</name>
        <dbReference type="ChEBI" id="CHEBI:29035"/>
        <label>1</label>
    </ligand>
</feature>
<dbReference type="GO" id="GO:0170057">
    <property type="term" value="F:RNA ligase (GTP) activity"/>
    <property type="evidence" value="ECO:0007669"/>
    <property type="project" value="UniProtKB-EC"/>
</dbReference>
<evidence type="ECO:0000256" key="14">
    <source>
        <dbReference type="PIRSR" id="PIRSR601233-2"/>
    </source>
</evidence>
<evidence type="ECO:0000256" key="13">
    <source>
        <dbReference type="PIRSR" id="PIRSR601233-1"/>
    </source>
</evidence>
<evidence type="ECO:0000256" key="10">
    <source>
        <dbReference type="ARBA" id="ARBA00030221"/>
    </source>
</evidence>
<evidence type="ECO:0000256" key="1">
    <source>
        <dbReference type="ARBA" id="ARBA00008071"/>
    </source>
</evidence>
<dbReference type="HOGENOM" id="CLU_022279_1_1_6"/>
<dbReference type="FunFam" id="3.90.1860.10:FF:000002">
    <property type="entry name" value="RNA-splicing ligase RtcB"/>
    <property type="match status" value="1"/>
</dbReference>
<dbReference type="EMBL" id="APPJ01000013">
    <property type="protein sequence ID" value="ENV15834.1"/>
    <property type="molecule type" value="Genomic_DNA"/>
</dbReference>
<feature type="binding site" evidence="15">
    <location>
        <position position="204"/>
    </location>
    <ligand>
        <name>Mn(2+)</name>
        <dbReference type="ChEBI" id="CHEBI:29035"/>
        <label>2</label>
    </ligand>
</feature>
<comment type="catalytic activity">
    <reaction evidence="12">
        <text>a 3'-end 2',3'-cyclophospho-ribonucleotide-RNA + a 5'-end dephospho-ribonucleoside-RNA + GTP + H2O = a ribonucleotidyl-ribonucleotide-RNA + GMP + diphosphate + H(+)</text>
        <dbReference type="Rhea" id="RHEA:68080"/>
        <dbReference type="Rhea" id="RHEA-COMP:10464"/>
        <dbReference type="Rhea" id="RHEA-COMP:13936"/>
        <dbReference type="Rhea" id="RHEA-COMP:17355"/>
        <dbReference type="ChEBI" id="CHEBI:15377"/>
        <dbReference type="ChEBI" id="CHEBI:15378"/>
        <dbReference type="ChEBI" id="CHEBI:33019"/>
        <dbReference type="ChEBI" id="CHEBI:37565"/>
        <dbReference type="ChEBI" id="CHEBI:58115"/>
        <dbReference type="ChEBI" id="CHEBI:83064"/>
        <dbReference type="ChEBI" id="CHEBI:138284"/>
        <dbReference type="ChEBI" id="CHEBI:173118"/>
        <dbReference type="EC" id="6.5.1.8"/>
    </reaction>
</comment>
<feature type="active site" description="GMP-histidine intermediate" evidence="13">
    <location>
        <position position="352"/>
    </location>
</feature>
<dbReference type="Proteomes" id="UP000013148">
    <property type="component" value="Unassembled WGS sequence"/>
</dbReference>
<evidence type="ECO:0000256" key="6">
    <source>
        <dbReference type="ARBA" id="ARBA00022741"/>
    </source>
</evidence>
<dbReference type="AlphaFoldDB" id="N8Y3D3"/>
<evidence type="ECO:0000256" key="3">
    <source>
        <dbReference type="ARBA" id="ARBA00012726"/>
    </source>
</evidence>
<feature type="binding site" evidence="14">
    <location>
        <position position="335"/>
    </location>
    <ligand>
        <name>GMP</name>
        <dbReference type="ChEBI" id="CHEBI:58115"/>
    </ligand>
</feature>
<keyword evidence="5 15" id="KW-0479">Metal-binding</keyword>
<comment type="caution">
    <text evidence="16">The sequence shown here is derived from an EMBL/GenBank/DDBJ whole genome shotgun (WGS) entry which is preliminary data.</text>
</comment>
<dbReference type="GO" id="GO:0030145">
    <property type="term" value="F:manganese ion binding"/>
    <property type="evidence" value="ECO:0007669"/>
    <property type="project" value="TreeGrafter"/>
</dbReference>
<organism evidence="16 17">
    <name type="scientific">Acinetobacter guillouiae NIPH 991</name>
    <dbReference type="NCBI Taxonomy" id="1217656"/>
    <lineage>
        <taxon>Bacteria</taxon>
        <taxon>Pseudomonadati</taxon>
        <taxon>Pseudomonadota</taxon>
        <taxon>Gammaproteobacteria</taxon>
        <taxon>Moraxellales</taxon>
        <taxon>Moraxellaceae</taxon>
        <taxon>Acinetobacter</taxon>
    </lineage>
</organism>
<proteinExistence type="inferred from homology"/>
<evidence type="ECO:0000256" key="8">
    <source>
        <dbReference type="ARBA" id="ARBA00023134"/>
    </source>
</evidence>
<comment type="similarity">
    <text evidence="1">Belongs to the RtcB family.</text>
</comment>
<evidence type="ECO:0000256" key="2">
    <source>
        <dbReference type="ARBA" id="ARBA00011245"/>
    </source>
</evidence>
<evidence type="ECO:0000256" key="15">
    <source>
        <dbReference type="PIRSR" id="PIRSR601233-3"/>
    </source>
</evidence>
<dbReference type="PATRIC" id="fig|1217656.3.peg.3642"/>
<dbReference type="GO" id="GO:0042245">
    <property type="term" value="P:RNA repair"/>
    <property type="evidence" value="ECO:0007669"/>
    <property type="project" value="UniProtKB-KW"/>
</dbReference>
<keyword evidence="17" id="KW-1185">Reference proteome</keyword>
<evidence type="ECO:0000256" key="11">
    <source>
        <dbReference type="ARBA" id="ARBA00047746"/>
    </source>
</evidence>
<dbReference type="GO" id="GO:0005525">
    <property type="term" value="F:GTP binding"/>
    <property type="evidence" value="ECO:0007669"/>
    <property type="project" value="UniProtKB-KW"/>
</dbReference>
<dbReference type="InterPro" id="IPR052915">
    <property type="entry name" value="RtcB-like"/>
</dbReference>
<feature type="binding site" evidence="15">
    <location>
        <position position="296"/>
    </location>
    <ligand>
        <name>Mn(2+)</name>
        <dbReference type="ChEBI" id="CHEBI:29035"/>
        <label>2</label>
    </ligand>
</feature>
<feature type="binding site" evidence="14">
    <location>
        <begin position="328"/>
        <end position="331"/>
    </location>
    <ligand>
        <name>GMP</name>
        <dbReference type="ChEBI" id="CHEBI:58115"/>
    </ligand>
</feature>
<keyword evidence="7" id="KW-0692">RNA repair</keyword>
<feature type="binding site" evidence="14">
    <location>
        <begin position="352"/>
        <end position="355"/>
    </location>
    <ligand>
        <name>GMP</name>
        <dbReference type="ChEBI" id="CHEBI:58115"/>
    </ligand>
</feature>
<dbReference type="EC" id="6.5.1.8" evidence="3"/>
<comment type="subunit">
    <text evidence="2">Monomer.</text>
</comment>